<dbReference type="EMBL" id="FTPD01000015">
    <property type="protein sequence ID" value="SIT55515.1"/>
    <property type="molecule type" value="Genomic_DNA"/>
</dbReference>
<evidence type="ECO:0000313" key="1">
    <source>
        <dbReference type="EMBL" id="SIT55515.1"/>
    </source>
</evidence>
<proteinExistence type="predicted"/>
<evidence type="ECO:0000313" key="2">
    <source>
        <dbReference type="Proteomes" id="UP000188388"/>
    </source>
</evidence>
<gene>
    <name evidence="1" type="ORF">BQ8794_220080</name>
</gene>
<protein>
    <submittedName>
        <fullName evidence="1">Uncharacterized protein</fullName>
    </submittedName>
</protein>
<accession>A0A1R3V6H0</accession>
<name>A0A1R3V6H0_9HYPH</name>
<keyword evidence="2" id="KW-1185">Reference proteome</keyword>
<reference evidence="2" key="1">
    <citation type="submission" date="2017-01" db="EMBL/GenBank/DDBJ databases">
        <authorList>
            <person name="Brunel B."/>
        </authorList>
    </citation>
    <scope>NUCLEOTIDE SEQUENCE [LARGE SCALE GENOMIC DNA]</scope>
</reference>
<dbReference type="AlphaFoldDB" id="A0A1R3V6H0"/>
<sequence>MTRSSAKASWTYIGCSIHSVPSLSNTAMRSGSGTKSGEPSLLTLSTNSTIAAFGAVSFQEGNGSDWAIAKDGTRNANAPTVVPMTQSDFNRSNIFVLCVFLPAPNCSTGGS</sequence>
<dbReference type="Proteomes" id="UP000188388">
    <property type="component" value="Unassembled WGS sequence"/>
</dbReference>
<organism evidence="1 2">
    <name type="scientific">Mesorhizobium prunaredense</name>
    <dbReference type="NCBI Taxonomy" id="1631249"/>
    <lineage>
        <taxon>Bacteria</taxon>
        <taxon>Pseudomonadati</taxon>
        <taxon>Pseudomonadota</taxon>
        <taxon>Alphaproteobacteria</taxon>
        <taxon>Hyphomicrobiales</taxon>
        <taxon>Phyllobacteriaceae</taxon>
        <taxon>Mesorhizobium</taxon>
    </lineage>
</organism>